<evidence type="ECO:0000256" key="1">
    <source>
        <dbReference type="SAM" id="MobiDB-lite"/>
    </source>
</evidence>
<accession>A0A2P2J285</accession>
<organism evidence="2">
    <name type="scientific">Rhizophora mucronata</name>
    <name type="common">Asiatic mangrove</name>
    <dbReference type="NCBI Taxonomy" id="61149"/>
    <lineage>
        <taxon>Eukaryota</taxon>
        <taxon>Viridiplantae</taxon>
        <taxon>Streptophyta</taxon>
        <taxon>Embryophyta</taxon>
        <taxon>Tracheophyta</taxon>
        <taxon>Spermatophyta</taxon>
        <taxon>Magnoliopsida</taxon>
        <taxon>eudicotyledons</taxon>
        <taxon>Gunneridae</taxon>
        <taxon>Pentapetalae</taxon>
        <taxon>rosids</taxon>
        <taxon>fabids</taxon>
        <taxon>Malpighiales</taxon>
        <taxon>Rhizophoraceae</taxon>
        <taxon>Rhizophora</taxon>
    </lineage>
</organism>
<evidence type="ECO:0000313" key="2">
    <source>
        <dbReference type="EMBL" id="MBW87527.1"/>
    </source>
</evidence>
<proteinExistence type="predicted"/>
<dbReference type="AlphaFoldDB" id="A0A2P2J285"/>
<name>A0A2P2J285_RHIMU</name>
<sequence length="53" mass="6112">MQLRGHQAEPHQTQGAVGLTPRHSSSVLKLWKVCLNLVQDYCKKKDMKNLECY</sequence>
<dbReference type="EMBL" id="GGEC01007044">
    <property type="protein sequence ID" value="MBW87527.1"/>
    <property type="molecule type" value="Transcribed_RNA"/>
</dbReference>
<protein>
    <submittedName>
        <fullName evidence="2">ATP binding protein</fullName>
    </submittedName>
</protein>
<reference evidence="2" key="1">
    <citation type="submission" date="2018-02" db="EMBL/GenBank/DDBJ databases">
        <title>Rhizophora mucronata_Transcriptome.</title>
        <authorList>
            <person name="Meera S.P."/>
            <person name="Sreeshan A."/>
            <person name="Augustine A."/>
        </authorList>
    </citation>
    <scope>NUCLEOTIDE SEQUENCE</scope>
    <source>
        <tissue evidence="2">Leaf</tissue>
    </source>
</reference>
<feature type="region of interest" description="Disordered" evidence="1">
    <location>
        <begin position="1"/>
        <end position="22"/>
    </location>
</feature>